<evidence type="ECO:0000256" key="7">
    <source>
        <dbReference type="ARBA" id="ARBA00023242"/>
    </source>
</evidence>
<dbReference type="Gene3D" id="3.30.160.60">
    <property type="entry name" value="Classic Zinc Finger"/>
    <property type="match status" value="2"/>
</dbReference>
<feature type="region of interest" description="Disordered" evidence="10">
    <location>
        <begin position="108"/>
        <end position="136"/>
    </location>
</feature>
<evidence type="ECO:0000256" key="10">
    <source>
        <dbReference type="SAM" id="MobiDB-lite"/>
    </source>
</evidence>
<organism evidence="12 13">
    <name type="scientific">Lobosporangium transversale</name>
    <dbReference type="NCBI Taxonomy" id="64571"/>
    <lineage>
        <taxon>Eukaryota</taxon>
        <taxon>Fungi</taxon>
        <taxon>Fungi incertae sedis</taxon>
        <taxon>Mucoromycota</taxon>
        <taxon>Mortierellomycotina</taxon>
        <taxon>Mortierellomycetes</taxon>
        <taxon>Mortierellales</taxon>
        <taxon>Mortierellaceae</taxon>
        <taxon>Lobosporangium</taxon>
    </lineage>
</organism>
<evidence type="ECO:0000256" key="6">
    <source>
        <dbReference type="ARBA" id="ARBA00022833"/>
    </source>
</evidence>
<accession>A0A1Y2GRN9</accession>
<keyword evidence="4" id="KW-0677">Repeat</keyword>
<keyword evidence="5 9" id="KW-0863">Zinc-finger</keyword>
<dbReference type="InterPro" id="IPR050806">
    <property type="entry name" value="pacC/RIM101"/>
</dbReference>
<evidence type="ECO:0000256" key="5">
    <source>
        <dbReference type="ARBA" id="ARBA00022771"/>
    </source>
</evidence>
<keyword evidence="2" id="KW-0678">Repressor</keyword>
<comment type="caution">
    <text evidence="12">The sequence shown here is derived from an EMBL/GenBank/DDBJ whole genome shotgun (WGS) entry which is preliminary data.</text>
</comment>
<evidence type="ECO:0000313" key="12">
    <source>
        <dbReference type="EMBL" id="ORZ19133.1"/>
    </source>
</evidence>
<feature type="compositionally biased region" description="Low complexity" evidence="10">
    <location>
        <begin position="115"/>
        <end position="136"/>
    </location>
</feature>
<dbReference type="GO" id="GO:0005634">
    <property type="term" value="C:nucleus"/>
    <property type="evidence" value="ECO:0007669"/>
    <property type="project" value="UniProtKB-SubCell"/>
</dbReference>
<dbReference type="RefSeq" id="XP_021882301.1">
    <property type="nucleotide sequence ID" value="XM_022020754.1"/>
</dbReference>
<keyword evidence="7" id="KW-0539">Nucleus</keyword>
<dbReference type="STRING" id="64571.A0A1Y2GRN9"/>
<name>A0A1Y2GRN9_9FUNG</name>
<comment type="subcellular location">
    <subcellularLocation>
        <location evidence="1">Nucleus</location>
    </subcellularLocation>
</comment>
<evidence type="ECO:0000256" key="8">
    <source>
        <dbReference type="ARBA" id="ARBA00038089"/>
    </source>
</evidence>
<evidence type="ECO:0000256" key="1">
    <source>
        <dbReference type="ARBA" id="ARBA00004123"/>
    </source>
</evidence>
<evidence type="ECO:0000256" key="3">
    <source>
        <dbReference type="ARBA" id="ARBA00022723"/>
    </source>
</evidence>
<proteinExistence type="inferred from homology"/>
<protein>
    <recommendedName>
        <fullName evidence="11">C2H2-type domain-containing protein</fullName>
    </recommendedName>
</protein>
<dbReference type="Pfam" id="PF12874">
    <property type="entry name" value="zf-met"/>
    <property type="match status" value="1"/>
</dbReference>
<gene>
    <name evidence="12" type="ORF">BCR41DRAFT_304244</name>
</gene>
<dbReference type="AlphaFoldDB" id="A0A1Y2GRN9"/>
<dbReference type="PANTHER" id="PTHR47257:SF1">
    <property type="entry name" value="PH-RESPONSE TRANSCRIPTION FACTOR PACC_RIM101"/>
    <property type="match status" value="1"/>
</dbReference>
<dbReference type="InParanoid" id="A0A1Y2GRN9"/>
<dbReference type="SMART" id="SM00355">
    <property type="entry name" value="ZnF_C2H2"/>
    <property type="match status" value="2"/>
</dbReference>
<evidence type="ECO:0000259" key="11">
    <source>
        <dbReference type="PROSITE" id="PS50157"/>
    </source>
</evidence>
<dbReference type="GeneID" id="33562598"/>
<dbReference type="SUPFAM" id="SSF57667">
    <property type="entry name" value="beta-beta-alpha zinc fingers"/>
    <property type="match status" value="1"/>
</dbReference>
<keyword evidence="13" id="KW-1185">Reference proteome</keyword>
<dbReference type="GO" id="GO:0008270">
    <property type="term" value="F:zinc ion binding"/>
    <property type="evidence" value="ECO:0007669"/>
    <property type="project" value="UniProtKB-KW"/>
</dbReference>
<feature type="domain" description="C2H2-type" evidence="11">
    <location>
        <begin position="56"/>
        <end position="83"/>
    </location>
</feature>
<dbReference type="InterPro" id="IPR036236">
    <property type="entry name" value="Znf_C2H2_sf"/>
</dbReference>
<evidence type="ECO:0000256" key="9">
    <source>
        <dbReference type="PROSITE-ProRule" id="PRU00042"/>
    </source>
</evidence>
<reference evidence="12 13" key="1">
    <citation type="submission" date="2016-07" db="EMBL/GenBank/DDBJ databases">
        <title>Pervasive Adenine N6-methylation of Active Genes in Fungi.</title>
        <authorList>
            <consortium name="DOE Joint Genome Institute"/>
            <person name="Mondo S.J."/>
            <person name="Dannebaum R.O."/>
            <person name="Kuo R.C."/>
            <person name="Labutti K."/>
            <person name="Haridas S."/>
            <person name="Kuo A."/>
            <person name="Salamov A."/>
            <person name="Ahrendt S.R."/>
            <person name="Lipzen A."/>
            <person name="Sullivan W."/>
            <person name="Andreopoulos W.B."/>
            <person name="Clum A."/>
            <person name="Lindquist E."/>
            <person name="Daum C."/>
            <person name="Ramamoorthy G.K."/>
            <person name="Gryganskyi A."/>
            <person name="Culley D."/>
            <person name="Magnuson J.K."/>
            <person name="James T.Y."/>
            <person name="O'Malley M.A."/>
            <person name="Stajich J.E."/>
            <person name="Spatafora J.W."/>
            <person name="Visel A."/>
            <person name="Grigoriev I.V."/>
        </authorList>
    </citation>
    <scope>NUCLEOTIDE SEQUENCE [LARGE SCALE GENOMIC DNA]</scope>
    <source>
        <strain evidence="12 13">NRRL 3116</strain>
    </source>
</reference>
<comment type="similarity">
    <text evidence="8">Belongs to the pacC/RIM101 family.</text>
</comment>
<dbReference type="FunFam" id="3.30.160.60:FF:002343">
    <property type="entry name" value="Zinc finger protein 33A"/>
    <property type="match status" value="1"/>
</dbReference>
<evidence type="ECO:0000256" key="4">
    <source>
        <dbReference type="ARBA" id="ARBA00022737"/>
    </source>
</evidence>
<dbReference type="EMBL" id="MCFF01000014">
    <property type="protein sequence ID" value="ORZ19133.1"/>
    <property type="molecule type" value="Genomic_DNA"/>
</dbReference>
<evidence type="ECO:0000256" key="2">
    <source>
        <dbReference type="ARBA" id="ARBA00022491"/>
    </source>
</evidence>
<dbReference type="OrthoDB" id="6155966at2759"/>
<keyword evidence="6" id="KW-0862">Zinc</keyword>
<dbReference type="PROSITE" id="PS00028">
    <property type="entry name" value="ZINC_FINGER_C2H2_1"/>
    <property type="match status" value="1"/>
</dbReference>
<keyword evidence="3" id="KW-0479">Metal-binding</keyword>
<dbReference type="Proteomes" id="UP000193648">
    <property type="component" value="Unassembled WGS sequence"/>
</dbReference>
<dbReference type="PROSITE" id="PS50157">
    <property type="entry name" value="ZINC_FINGER_C2H2_2"/>
    <property type="match status" value="1"/>
</dbReference>
<dbReference type="GO" id="GO:0045944">
    <property type="term" value="P:positive regulation of transcription by RNA polymerase II"/>
    <property type="evidence" value="ECO:0007669"/>
    <property type="project" value="TreeGrafter"/>
</dbReference>
<dbReference type="InterPro" id="IPR013087">
    <property type="entry name" value="Znf_C2H2_type"/>
</dbReference>
<dbReference type="PANTHER" id="PTHR47257">
    <property type="entry name" value="PH-RESPONSE TRANSCRIPTION FACTOR PACC/RIM101"/>
    <property type="match status" value="1"/>
</dbReference>
<sequence length="160" mass="17762">MDAEQLYEHLRDDHVGRKAHRNLCLTCRWEKCSIPTFTKRDHITSHLRVHVPSKPYHCSICKKGFKRPQDLKKHERTHLDGNAVISCEATDTKTTATASTSGHLKVNKNNSALLTPPTISDRSPSISSTSTLTSSATLSPYSLPLSPADTLESWNPGLCK</sequence>
<evidence type="ECO:0000313" key="13">
    <source>
        <dbReference type="Proteomes" id="UP000193648"/>
    </source>
</evidence>